<dbReference type="WBParaSite" id="TREG1_101710.1">
    <property type="protein sequence ID" value="TREG1_101710.1"/>
    <property type="gene ID" value="TREG1_101710"/>
</dbReference>
<protein>
    <submittedName>
        <fullName evidence="2">Transmembrane protein</fullName>
    </submittedName>
</protein>
<proteinExistence type="predicted"/>
<accession>A0A183W4H3</accession>
<evidence type="ECO:0000313" key="2">
    <source>
        <dbReference type="WBParaSite" id="TREG1_101710.1"/>
    </source>
</evidence>
<reference evidence="1" key="1">
    <citation type="submission" date="2022-06" db="EMBL/GenBank/DDBJ databases">
        <authorList>
            <person name="Berger JAMES D."/>
            <person name="Berger JAMES D."/>
        </authorList>
    </citation>
    <scope>NUCLEOTIDE SEQUENCE [LARGE SCALE GENOMIC DNA]</scope>
</reference>
<organism evidence="1 2">
    <name type="scientific">Trichobilharzia regenti</name>
    <name type="common">Nasal bird schistosome</name>
    <dbReference type="NCBI Taxonomy" id="157069"/>
    <lineage>
        <taxon>Eukaryota</taxon>
        <taxon>Metazoa</taxon>
        <taxon>Spiralia</taxon>
        <taxon>Lophotrochozoa</taxon>
        <taxon>Platyhelminthes</taxon>
        <taxon>Trematoda</taxon>
        <taxon>Digenea</taxon>
        <taxon>Strigeidida</taxon>
        <taxon>Schistosomatoidea</taxon>
        <taxon>Schistosomatidae</taxon>
        <taxon>Trichobilharzia</taxon>
    </lineage>
</organism>
<dbReference type="AlphaFoldDB" id="A0A183W4H3"/>
<dbReference type="Proteomes" id="UP000050795">
    <property type="component" value="Unassembled WGS sequence"/>
</dbReference>
<sequence>MNNSEVDEALKITYHNSNNRLISSTYVPQMTTSPPITNLASSSVPSGDEIYVRNLSISPKLLLSFDYLQRVLLVLYNIIESFIKTIMFFFQIKVLGVESRFQLLSYLDAYIIDTTSLLETSECIGSDMGDL</sequence>
<name>A0A183W4H3_TRIRE</name>
<evidence type="ECO:0000313" key="1">
    <source>
        <dbReference type="Proteomes" id="UP000050795"/>
    </source>
</evidence>
<reference evidence="2" key="2">
    <citation type="submission" date="2023-11" db="UniProtKB">
        <authorList>
            <consortium name="WormBaseParasite"/>
        </authorList>
    </citation>
    <scope>IDENTIFICATION</scope>
</reference>
<keyword evidence="1" id="KW-1185">Reference proteome</keyword>